<dbReference type="Pfam" id="PF09949">
    <property type="entry name" value="APP1_cat"/>
    <property type="match status" value="1"/>
</dbReference>
<gene>
    <name evidence="2" type="ORF">GCM10009117_22760</name>
</gene>
<organism evidence="2 3">
    <name type="scientific">Gangjinia marincola</name>
    <dbReference type="NCBI Taxonomy" id="578463"/>
    <lineage>
        <taxon>Bacteria</taxon>
        <taxon>Pseudomonadati</taxon>
        <taxon>Bacteroidota</taxon>
        <taxon>Flavobacteriia</taxon>
        <taxon>Flavobacteriales</taxon>
        <taxon>Flavobacteriaceae</taxon>
        <taxon>Gangjinia</taxon>
    </lineage>
</organism>
<comment type="caution">
    <text evidence="2">The sequence shown here is derived from an EMBL/GenBank/DDBJ whole genome shotgun (WGS) entry which is preliminary data.</text>
</comment>
<evidence type="ECO:0000259" key="1">
    <source>
        <dbReference type="Pfam" id="PF09949"/>
    </source>
</evidence>
<evidence type="ECO:0000313" key="2">
    <source>
        <dbReference type="EMBL" id="GAA0873129.1"/>
    </source>
</evidence>
<evidence type="ECO:0000313" key="3">
    <source>
        <dbReference type="Proteomes" id="UP001500507"/>
    </source>
</evidence>
<proteinExistence type="predicted"/>
<keyword evidence="3" id="KW-1185">Reference proteome</keyword>
<name>A0ABN1MIT8_9FLAO</name>
<dbReference type="EMBL" id="BAAAFG010000016">
    <property type="protein sequence ID" value="GAA0873129.1"/>
    <property type="molecule type" value="Genomic_DNA"/>
</dbReference>
<sequence length="338" mass="39267">MAPFTFISNIIDDPDPVIVYPFDGYANKSHIYAQARVLEDEGIQHHEEDSVLKNIYNTYKRFATDEIHNAKVRVRCDEETFITYSDKEGYIYIDHEHNFTLKHQQNLWLPLTYELLVDDTVIHTVTASILKPHPKVNFAVISDIDDTLLETGVTSFFKWRLLVNSVAKHSDKRKAFKNAAKLYQQLKKGPSGYGDNPMFYLSNSPWNLHEYIHSFLNRNDFPKGPLLMRDFGLENKKKDHFTEENKYLKSKHLLTIYPETNFILVGDAGELDTDIYLELAKEFPGRILAIYIRKVKKKKNNARVEAILTAQTDIEVLLFKETKEALAHARERGFIEPL</sequence>
<dbReference type="PANTHER" id="PTHR28208:SF3">
    <property type="entry name" value="PHOSPHATIDATE PHOSPHATASE APP1"/>
    <property type="match status" value="1"/>
</dbReference>
<reference evidence="2 3" key="1">
    <citation type="journal article" date="2019" name="Int. J. Syst. Evol. Microbiol.">
        <title>The Global Catalogue of Microorganisms (GCM) 10K type strain sequencing project: providing services to taxonomists for standard genome sequencing and annotation.</title>
        <authorList>
            <consortium name="The Broad Institute Genomics Platform"/>
            <consortium name="The Broad Institute Genome Sequencing Center for Infectious Disease"/>
            <person name="Wu L."/>
            <person name="Ma J."/>
        </authorList>
    </citation>
    <scope>NUCLEOTIDE SEQUENCE [LARGE SCALE GENOMIC DNA]</scope>
    <source>
        <strain evidence="2 3">JCM 16082</strain>
    </source>
</reference>
<dbReference type="RefSeq" id="WP_343767699.1">
    <property type="nucleotide sequence ID" value="NZ_BAAAFG010000016.1"/>
</dbReference>
<feature type="domain" description="Phosphatidate phosphatase APP1 catalytic" evidence="1">
    <location>
        <begin position="138"/>
        <end position="294"/>
    </location>
</feature>
<dbReference type="Proteomes" id="UP001500507">
    <property type="component" value="Unassembled WGS sequence"/>
</dbReference>
<dbReference type="InterPro" id="IPR019236">
    <property type="entry name" value="APP1_cat"/>
</dbReference>
<dbReference type="InterPro" id="IPR052935">
    <property type="entry name" value="Mg2+_PAP"/>
</dbReference>
<dbReference type="PANTHER" id="PTHR28208">
    <property type="entry name" value="PHOSPHATIDATE PHOSPHATASE APP1"/>
    <property type="match status" value="1"/>
</dbReference>
<accession>A0ABN1MIT8</accession>
<protein>
    <submittedName>
        <fullName evidence="2">DUF2183 domain-containing protein</fullName>
    </submittedName>
</protein>